<dbReference type="Pfam" id="PF00883">
    <property type="entry name" value="Peptidase_M17"/>
    <property type="match status" value="1"/>
</dbReference>
<dbReference type="GO" id="GO:0070006">
    <property type="term" value="F:metalloaminopeptidase activity"/>
    <property type="evidence" value="ECO:0007669"/>
    <property type="project" value="InterPro"/>
</dbReference>
<dbReference type="GO" id="GO:0005737">
    <property type="term" value="C:cytoplasm"/>
    <property type="evidence" value="ECO:0007669"/>
    <property type="project" value="UniProtKB-SubCell"/>
</dbReference>
<keyword evidence="5 8" id="KW-0645">Protease</keyword>
<dbReference type="AlphaFoldDB" id="A0A0S4L771"/>
<dbReference type="RefSeq" id="WP_090744381.1">
    <property type="nucleotide sequence ID" value="NZ_CZQA01000001.1"/>
</dbReference>
<dbReference type="PROSITE" id="PS00631">
    <property type="entry name" value="CYTOSOL_AP"/>
    <property type="match status" value="1"/>
</dbReference>
<feature type="active site" evidence="8">
    <location>
        <position position="357"/>
    </location>
</feature>
<dbReference type="Pfam" id="PF02789">
    <property type="entry name" value="Peptidase_M17_N"/>
    <property type="match status" value="1"/>
</dbReference>
<dbReference type="Gene3D" id="3.40.630.10">
    <property type="entry name" value="Zn peptidases"/>
    <property type="match status" value="1"/>
</dbReference>
<dbReference type="InterPro" id="IPR043472">
    <property type="entry name" value="Macro_dom-like"/>
</dbReference>
<feature type="binding site" evidence="8">
    <location>
        <position position="353"/>
    </location>
    <ligand>
        <name>Mn(2+)</name>
        <dbReference type="ChEBI" id="CHEBI:29035"/>
        <label>1</label>
    </ligand>
</feature>
<dbReference type="PRINTS" id="PR00481">
    <property type="entry name" value="LAMNOPPTDASE"/>
</dbReference>
<comment type="subcellular location">
    <subcellularLocation>
        <location evidence="8">Cytoplasm</location>
    </subcellularLocation>
</comment>
<dbReference type="InterPro" id="IPR011356">
    <property type="entry name" value="Leucine_aapep/pepB"/>
</dbReference>
<dbReference type="EC" id="3.4.11.10" evidence="8"/>
<dbReference type="NCBIfam" id="NF002077">
    <property type="entry name" value="PRK00913.2-4"/>
    <property type="match status" value="1"/>
</dbReference>
<dbReference type="NCBIfam" id="NF002074">
    <property type="entry name" value="PRK00913.1-4"/>
    <property type="match status" value="1"/>
</dbReference>
<feature type="binding site" evidence="8">
    <location>
        <position position="294"/>
    </location>
    <ligand>
        <name>Mn(2+)</name>
        <dbReference type="ChEBI" id="CHEBI:29035"/>
        <label>2</label>
    </ligand>
</feature>
<dbReference type="Proteomes" id="UP000199032">
    <property type="component" value="Unassembled WGS sequence"/>
</dbReference>
<dbReference type="STRING" id="1742972.COMA1_10952"/>
<accession>A0A0S4L771</accession>
<keyword evidence="4 8" id="KW-0031">Aminopeptidase</keyword>
<feature type="binding site" evidence="8">
    <location>
        <position position="271"/>
    </location>
    <ligand>
        <name>Mn(2+)</name>
        <dbReference type="ChEBI" id="CHEBI:29035"/>
        <label>2</label>
    </ligand>
</feature>
<evidence type="ECO:0000256" key="3">
    <source>
        <dbReference type="ARBA" id="ARBA00009528"/>
    </source>
</evidence>
<evidence type="ECO:0000256" key="6">
    <source>
        <dbReference type="ARBA" id="ARBA00022801"/>
    </source>
</evidence>
<dbReference type="EC" id="3.4.11.1" evidence="8"/>
<dbReference type="GO" id="GO:0006508">
    <property type="term" value="P:proteolysis"/>
    <property type="evidence" value="ECO:0007669"/>
    <property type="project" value="UniProtKB-KW"/>
</dbReference>
<comment type="catalytic activity">
    <reaction evidence="2 8">
        <text>Release of an N-terminal amino acid, preferentially leucine, but not glutamic or aspartic acids.</text>
        <dbReference type="EC" id="3.4.11.10"/>
    </reaction>
</comment>
<organism evidence="10 11">
    <name type="scientific">Candidatus Nitrospira nitrosa</name>
    <dbReference type="NCBI Taxonomy" id="1742972"/>
    <lineage>
        <taxon>Bacteria</taxon>
        <taxon>Pseudomonadati</taxon>
        <taxon>Nitrospirota</taxon>
        <taxon>Nitrospiria</taxon>
        <taxon>Nitrospirales</taxon>
        <taxon>Nitrospiraceae</taxon>
        <taxon>Nitrospira</taxon>
    </lineage>
</organism>
<dbReference type="NCBIfam" id="NF002083">
    <property type="entry name" value="PRK00913.3-5"/>
    <property type="match status" value="1"/>
</dbReference>
<comment type="similarity">
    <text evidence="3 8">Belongs to the peptidase M17 family.</text>
</comment>
<keyword evidence="8" id="KW-0479">Metal-binding</keyword>
<evidence type="ECO:0000256" key="8">
    <source>
        <dbReference type="HAMAP-Rule" id="MF_00181"/>
    </source>
</evidence>
<feature type="binding site" evidence="8">
    <location>
        <position position="276"/>
    </location>
    <ligand>
        <name>Mn(2+)</name>
        <dbReference type="ChEBI" id="CHEBI:29035"/>
        <label>2</label>
    </ligand>
</feature>
<name>A0A0S4L771_9BACT</name>
<comment type="cofactor">
    <cofactor evidence="8">
        <name>Mn(2+)</name>
        <dbReference type="ChEBI" id="CHEBI:29035"/>
    </cofactor>
    <text evidence="8">Binds 2 manganese ions per subunit.</text>
</comment>
<evidence type="ECO:0000256" key="7">
    <source>
        <dbReference type="ARBA" id="ARBA00023211"/>
    </source>
</evidence>
<feature type="binding site" evidence="8">
    <location>
        <position position="276"/>
    </location>
    <ligand>
        <name>Mn(2+)</name>
        <dbReference type="ChEBI" id="CHEBI:29035"/>
        <label>1</label>
    </ligand>
</feature>
<dbReference type="InterPro" id="IPR000819">
    <property type="entry name" value="Peptidase_M17_C"/>
</dbReference>
<dbReference type="GO" id="GO:0030145">
    <property type="term" value="F:manganese ion binding"/>
    <property type="evidence" value="ECO:0007669"/>
    <property type="project" value="UniProtKB-UniRule"/>
</dbReference>
<keyword evidence="6 8" id="KW-0378">Hydrolase</keyword>
<reference evidence="10 11" key="1">
    <citation type="submission" date="2015-10" db="EMBL/GenBank/DDBJ databases">
        <authorList>
            <person name="Gilbert D.G."/>
        </authorList>
    </citation>
    <scope>NUCLEOTIDE SEQUENCE [LARGE SCALE GENOMIC DNA]</scope>
    <source>
        <strain evidence="10">COMA1</strain>
    </source>
</reference>
<evidence type="ECO:0000256" key="2">
    <source>
        <dbReference type="ARBA" id="ARBA00000967"/>
    </source>
</evidence>
<evidence type="ECO:0000256" key="5">
    <source>
        <dbReference type="ARBA" id="ARBA00022670"/>
    </source>
</evidence>
<comment type="catalytic activity">
    <reaction evidence="1 8">
        <text>Release of an N-terminal amino acid, Xaa-|-Yaa-, in which Xaa is preferably Leu, but may be other amino acids including Pro although not Arg or Lys, and Yaa may be Pro. Amino acid amides and methyl esters are also readily hydrolyzed, but rates on arylamides are exceedingly low.</text>
        <dbReference type="EC" id="3.4.11.1"/>
    </reaction>
</comment>
<gene>
    <name evidence="8 10" type="primary">pepA</name>
    <name evidence="10" type="ORF">COMA1_10952</name>
</gene>
<dbReference type="PANTHER" id="PTHR11963">
    <property type="entry name" value="LEUCINE AMINOPEPTIDASE-RELATED"/>
    <property type="match status" value="1"/>
</dbReference>
<feature type="binding site" evidence="8">
    <location>
        <position position="355"/>
    </location>
    <ligand>
        <name>Mn(2+)</name>
        <dbReference type="ChEBI" id="CHEBI:29035"/>
        <label>1</label>
    </ligand>
</feature>
<evidence type="ECO:0000256" key="4">
    <source>
        <dbReference type="ARBA" id="ARBA00022438"/>
    </source>
</evidence>
<dbReference type="SUPFAM" id="SSF52949">
    <property type="entry name" value="Macro domain-like"/>
    <property type="match status" value="1"/>
</dbReference>
<dbReference type="HAMAP" id="MF_00181">
    <property type="entry name" value="Cytosol_peptidase_M17"/>
    <property type="match status" value="1"/>
</dbReference>
<keyword evidence="8" id="KW-0963">Cytoplasm</keyword>
<dbReference type="EMBL" id="CZQA01000001">
    <property type="protein sequence ID" value="CUS33055.1"/>
    <property type="molecule type" value="Genomic_DNA"/>
</dbReference>
<dbReference type="Gene3D" id="3.40.220.10">
    <property type="entry name" value="Leucine Aminopeptidase, subunit E, domain 1"/>
    <property type="match status" value="1"/>
</dbReference>
<dbReference type="SUPFAM" id="SSF53187">
    <property type="entry name" value="Zn-dependent exopeptidases"/>
    <property type="match status" value="1"/>
</dbReference>
<feature type="domain" description="Cytosol aminopeptidase" evidence="9">
    <location>
        <begin position="351"/>
        <end position="358"/>
    </location>
</feature>
<keyword evidence="11" id="KW-1185">Reference proteome</keyword>
<evidence type="ECO:0000313" key="11">
    <source>
        <dbReference type="Proteomes" id="UP000199032"/>
    </source>
</evidence>
<sequence length="510" mass="54943">MNIMRVHAKQGRVDTDRTEALVILLCEDDILSSPDGVSLDRALGGSLRDLQRSREFEGKAQEVLLLHTHGTLPAKRLVLAGLGKPHQLSLEKIRQAMGYAVKRVRQSKAGSFTVTLPSAIPHGASLSDLSQTLTEGAILGSYQFTSYRSEKPTGKDVTAMTILVSQKSPLNSVSEGIRRGIATAEATVFVRDLCNHPSNVMTPTKIASEAKAVAKDAGVSLKILEQKEMERLGMGALLGVAKGSHEPPKFIILQYHGSKKKDDRPVVLVGKTITFDTGGISLKPAENMEQMKADMTGGAEVLATVRAAARLKLPLNLIGILPVAENMPGGRAMRPGDVVTTLSGKTVEVQNTDAEGRLILSDGLAYATRFKPAALIDIATLTGACVVALGQFAIGMFGTDTKLKDSITSAGLRAGERVWEMPLWEEYFEQLRSDVADMRNIGGRGGGMITAALFLSKFVGDYPWVHLDIASTDWSERERAYIPKGPTGIGTRLLIQFLINRSLKSESTQA</sequence>
<protein>
    <recommendedName>
        <fullName evidence="8">Probable cytosol aminopeptidase</fullName>
        <ecNumber evidence="8">3.4.11.1</ecNumber>
    </recommendedName>
    <alternativeName>
        <fullName evidence="8">Leucine aminopeptidase</fullName>
        <shortName evidence="8">LAP</shortName>
        <ecNumber evidence="8">3.4.11.10</ecNumber>
    </alternativeName>
    <alternativeName>
        <fullName evidence="8">Leucyl aminopeptidase</fullName>
    </alternativeName>
</protein>
<evidence type="ECO:0000313" key="10">
    <source>
        <dbReference type="EMBL" id="CUS33055.1"/>
    </source>
</evidence>
<dbReference type="CDD" id="cd00433">
    <property type="entry name" value="Peptidase_M17"/>
    <property type="match status" value="1"/>
</dbReference>
<keyword evidence="7 8" id="KW-0464">Manganese</keyword>
<dbReference type="PANTHER" id="PTHR11963:SF23">
    <property type="entry name" value="CYTOSOL AMINOPEPTIDASE"/>
    <property type="match status" value="1"/>
</dbReference>
<dbReference type="NCBIfam" id="NF002073">
    <property type="entry name" value="PRK00913.1-2"/>
    <property type="match status" value="1"/>
</dbReference>
<dbReference type="InterPro" id="IPR008283">
    <property type="entry name" value="Peptidase_M17_N"/>
</dbReference>
<dbReference type="OrthoDB" id="9809354at2"/>
<proteinExistence type="inferred from homology"/>
<dbReference type="InterPro" id="IPR023042">
    <property type="entry name" value="Peptidase_M17_leu_NH2_pept"/>
</dbReference>
<feature type="active site" evidence="8">
    <location>
        <position position="283"/>
    </location>
</feature>
<evidence type="ECO:0000259" key="9">
    <source>
        <dbReference type="PROSITE" id="PS00631"/>
    </source>
</evidence>
<comment type="function">
    <text evidence="8">Presumably involved in the processing and regular turnover of intracellular proteins. Catalyzes the removal of unsubstituted N-terminal amino acids from various peptides.</text>
</comment>
<feature type="binding site" evidence="8">
    <location>
        <position position="355"/>
    </location>
    <ligand>
        <name>Mn(2+)</name>
        <dbReference type="ChEBI" id="CHEBI:29035"/>
        <label>2</label>
    </ligand>
</feature>
<evidence type="ECO:0000256" key="1">
    <source>
        <dbReference type="ARBA" id="ARBA00000135"/>
    </source>
</evidence>